<dbReference type="InterPro" id="IPR012674">
    <property type="entry name" value="Calycin"/>
</dbReference>
<reference evidence="6" key="1">
    <citation type="submission" date="2025-08" db="UniProtKB">
        <authorList>
            <consortium name="Ensembl"/>
        </authorList>
    </citation>
    <scope>IDENTIFICATION</scope>
</reference>
<dbReference type="GO" id="GO:0005576">
    <property type="term" value="C:extracellular region"/>
    <property type="evidence" value="ECO:0007669"/>
    <property type="project" value="UniProtKB-SubCell"/>
</dbReference>
<dbReference type="PANTHER" id="PTHR11967">
    <property type="entry name" value="ALPHA-1-ACID GLYCOPROTEIN"/>
    <property type="match status" value="1"/>
</dbReference>
<evidence type="ECO:0000313" key="7">
    <source>
        <dbReference type="Proteomes" id="UP000264820"/>
    </source>
</evidence>
<dbReference type="Proteomes" id="UP000264820">
    <property type="component" value="Unplaced"/>
</dbReference>
<evidence type="ECO:0000256" key="3">
    <source>
        <dbReference type="ARBA" id="ARBA00022729"/>
    </source>
</evidence>
<dbReference type="Ensembl" id="ENSHCOT00000021442.1">
    <property type="protein sequence ID" value="ENSHCOP00000026353.1"/>
    <property type="gene ID" value="ENSHCOG00000017219.1"/>
</dbReference>
<protein>
    <recommendedName>
        <fullName evidence="8">Apolipoprotein M</fullName>
    </recommendedName>
</protein>
<dbReference type="Gene3D" id="2.40.128.20">
    <property type="match status" value="1"/>
</dbReference>
<feature type="chain" id="PRO_5018549572" description="Apolipoprotein M" evidence="5">
    <location>
        <begin position="24"/>
        <end position="211"/>
    </location>
</feature>
<keyword evidence="3 5" id="KW-0732">Signal</keyword>
<keyword evidence="2" id="KW-0964">Secreted</keyword>
<sequence length="211" mass="23714">MHPVGAFVRWVVLACTWWCFVRSASLACEDLIRPLDGMEAGLLAGRWALISGGFIDPAKLSYFNRRDSASIDVSVSPGGDISYTPRVHMEGKCHSSTHNVTLEGSALRFRDKSNITVTLVYTSCQDCLLLRFDDDGDNTVMRAYLFSRRREVTEEEKAEFTTQAACLNMLPPVLDIHGYIFPNSPSMLWCTFPKLISPKFEIWTLAEPELP</sequence>
<evidence type="ECO:0000256" key="1">
    <source>
        <dbReference type="ARBA" id="ARBA00004613"/>
    </source>
</evidence>
<evidence type="ECO:0000256" key="4">
    <source>
        <dbReference type="ARBA" id="ARBA00023180"/>
    </source>
</evidence>
<evidence type="ECO:0008006" key="8">
    <source>
        <dbReference type="Google" id="ProtNLM"/>
    </source>
</evidence>
<name>A0A3Q2ZIZ0_HIPCM</name>
<keyword evidence="7" id="KW-1185">Reference proteome</keyword>
<evidence type="ECO:0000256" key="2">
    <source>
        <dbReference type="ARBA" id="ARBA00022525"/>
    </source>
</evidence>
<comment type="subcellular location">
    <subcellularLocation>
        <location evidence="1">Secreted</location>
    </subcellularLocation>
</comment>
<dbReference type="PANTHER" id="PTHR11967:SF2">
    <property type="entry name" value="ALPHA-1-ACID GLYCOPROTEIN 1"/>
    <property type="match status" value="1"/>
</dbReference>
<reference evidence="6" key="2">
    <citation type="submission" date="2025-09" db="UniProtKB">
        <authorList>
            <consortium name="Ensembl"/>
        </authorList>
    </citation>
    <scope>IDENTIFICATION</scope>
</reference>
<dbReference type="AlphaFoldDB" id="A0A3Q2ZIZ0"/>
<dbReference type="GeneTree" id="ENSGT00940000166223"/>
<feature type="signal peptide" evidence="5">
    <location>
        <begin position="1"/>
        <end position="23"/>
    </location>
</feature>
<dbReference type="SUPFAM" id="SSF50814">
    <property type="entry name" value="Lipocalins"/>
    <property type="match status" value="1"/>
</dbReference>
<dbReference type="OMA" id="GGECHHK"/>
<organism evidence="6 7">
    <name type="scientific">Hippocampus comes</name>
    <name type="common">Tiger tail seahorse</name>
    <dbReference type="NCBI Taxonomy" id="109280"/>
    <lineage>
        <taxon>Eukaryota</taxon>
        <taxon>Metazoa</taxon>
        <taxon>Chordata</taxon>
        <taxon>Craniata</taxon>
        <taxon>Vertebrata</taxon>
        <taxon>Euteleostomi</taxon>
        <taxon>Actinopterygii</taxon>
        <taxon>Neopterygii</taxon>
        <taxon>Teleostei</taxon>
        <taxon>Neoteleostei</taxon>
        <taxon>Acanthomorphata</taxon>
        <taxon>Syngnathiaria</taxon>
        <taxon>Syngnathiformes</taxon>
        <taxon>Syngnathoidei</taxon>
        <taxon>Syngnathidae</taxon>
        <taxon>Hippocampus</taxon>
    </lineage>
</organism>
<evidence type="ECO:0000313" key="6">
    <source>
        <dbReference type="Ensembl" id="ENSHCOP00000026353.1"/>
    </source>
</evidence>
<keyword evidence="4" id="KW-0325">Glycoprotein</keyword>
<evidence type="ECO:0000256" key="5">
    <source>
        <dbReference type="SAM" id="SignalP"/>
    </source>
</evidence>
<proteinExistence type="predicted"/>
<accession>A0A3Q2ZIZ0</accession>